<dbReference type="EMBL" id="JAACJJ010000057">
    <property type="protein sequence ID" value="KAF5310791.1"/>
    <property type="molecule type" value="Genomic_DNA"/>
</dbReference>
<evidence type="ECO:0000313" key="2">
    <source>
        <dbReference type="Proteomes" id="UP000567179"/>
    </source>
</evidence>
<gene>
    <name evidence="1" type="ORF">D9619_007917</name>
</gene>
<sequence>MEVPQCPVKDCNILVDLILQSSSGDQFGAHKHNLQTYGDGFPLSDSIVTDIANDVPILSESTEVVRLMLRFMHRGRQPDLLRLPFDTVARFADAAEKYFIDSATGTQGPGSPC</sequence>
<proteinExistence type="predicted"/>
<dbReference type="Proteomes" id="UP000567179">
    <property type="component" value="Unassembled WGS sequence"/>
</dbReference>
<dbReference type="OrthoDB" id="3184970at2759"/>
<evidence type="ECO:0000313" key="1">
    <source>
        <dbReference type="EMBL" id="KAF5310791.1"/>
    </source>
</evidence>
<evidence type="ECO:0008006" key="3">
    <source>
        <dbReference type="Google" id="ProtNLM"/>
    </source>
</evidence>
<name>A0A8H5ATV5_9AGAR</name>
<comment type="caution">
    <text evidence="1">The sequence shown here is derived from an EMBL/GenBank/DDBJ whole genome shotgun (WGS) entry which is preliminary data.</text>
</comment>
<accession>A0A8H5ATV5</accession>
<keyword evidence="2" id="KW-1185">Reference proteome</keyword>
<protein>
    <recommendedName>
        <fullName evidence="3">BTB domain-containing protein</fullName>
    </recommendedName>
</protein>
<organism evidence="1 2">
    <name type="scientific">Psilocybe cf. subviscida</name>
    <dbReference type="NCBI Taxonomy" id="2480587"/>
    <lineage>
        <taxon>Eukaryota</taxon>
        <taxon>Fungi</taxon>
        <taxon>Dikarya</taxon>
        <taxon>Basidiomycota</taxon>
        <taxon>Agaricomycotina</taxon>
        <taxon>Agaricomycetes</taxon>
        <taxon>Agaricomycetidae</taxon>
        <taxon>Agaricales</taxon>
        <taxon>Agaricineae</taxon>
        <taxon>Strophariaceae</taxon>
        <taxon>Psilocybe</taxon>
    </lineage>
</organism>
<reference evidence="1 2" key="1">
    <citation type="journal article" date="2020" name="ISME J.">
        <title>Uncovering the hidden diversity of litter-decomposition mechanisms in mushroom-forming fungi.</title>
        <authorList>
            <person name="Floudas D."/>
            <person name="Bentzer J."/>
            <person name="Ahren D."/>
            <person name="Johansson T."/>
            <person name="Persson P."/>
            <person name="Tunlid A."/>
        </authorList>
    </citation>
    <scope>NUCLEOTIDE SEQUENCE [LARGE SCALE GENOMIC DNA]</scope>
    <source>
        <strain evidence="1 2">CBS 101986</strain>
    </source>
</reference>
<dbReference type="AlphaFoldDB" id="A0A8H5ATV5"/>